<dbReference type="Gramene" id="PRQ34507">
    <property type="protein sequence ID" value="PRQ34507"/>
    <property type="gene ID" value="RchiOBHm_Chr5g0069701"/>
</dbReference>
<dbReference type="EMBL" id="PDCK01000043">
    <property type="protein sequence ID" value="PRQ34507.1"/>
    <property type="molecule type" value="Genomic_DNA"/>
</dbReference>
<protein>
    <submittedName>
        <fullName evidence="1">Uncharacterized protein</fullName>
    </submittedName>
</protein>
<evidence type="ECO:0000313" key="1">
    <source>
        <dbReference type="EMBL" id="PRQ34507.1"/>
    </source>
</evidence>
<sequence length="42" mass="4656">MVYGSPKTGFNGVFVETDDNEAVVSIVDGLHLYLYMLLFGDE</sequence>
<keyword evidence="2" id="KW-1185">Reference proteome</keyword>
<evidence type="ECO:0000313" key="2">
    <source>
        <dbReference type="Proteomes" id="UP000238479"/>
    </source>
</evidence>
<accession>A0A2P6QK17</accession>
<reference evidence="1 2" key="1">
    <citation type="journal article" date="2018" name="Nat. Genet.">
        <title>The Rosa genome provides new insights in the design of modern roses.</title>
        <authorList>
            <person name="Bendahmane M."/>
        </authorList>
    </citation>
    <scope>NUCLEOTIDE SEQUENCE [LARGE SCALE GENOMIC DNA]</scope>
    <source>
        <strain evidence="2">cv. Old Blush</strain>
    </source>
</reference>
<name>A0A2P6QK17_ROSCH</name>
<gene>
    <name evidence="1" type="ORF">RchiOBHm_Chr5g0069701</name>
</gene>
<organism evidence="1 2">
    <name type="scientific">Rosa chinensis</name>
    <name type="common">China rose</name>
    <dbReference type="NCBI Taxonomy" id="74649"/>
    <lineage>
        <taxon>Eukaryota</taxon>
        <taxon>Viridiplantae</taxon>
        <taxon>Streptophyta</taxon>
        <taxon>Embryophyta</taxon>
        <taxon>Tracheophyta</taxon>
        <taxon>Spermatophyta</taxon>
        <taxon>Magnoliopsida</taxon>
        <taxon>eudicotyledons</taxon>
        <taxon>Gunneridae</taxon>
        <taxon>Pentapetalae</taxon>
        <taxon>rosids</taxon>
        <taxon>fabids</taxon>
        <taxon>Rosales</taxon>
        <taxon>Rosaceae</taxon>
        <taxon>Rosoideae</taxon>
        <taxon>Rosoideae incertae sedis</taxon>
        <taxon>Rosa</taxon>
    </lineage>
</organism>
<proteinExistence type="predicted"/>
<dbReference type="Proteomes" id="UP000238479">
    <property type="component" value="Chromosome 5"/>
</dbReference>
<comment type="caution">
    <text evidence="1">The sequence shown here is derived from an EMBL/GenBank/DDBJ whole genome shotgun (WGS) entry which is preliminary data.</text>
</comment>
<dbReference type="AlphaFoldDB" id="A0A2P6QK17"/>